<evidence type="ECO:0000313" key="20">
    <source>
        <dbReference type="EMBL" id="MBF9150796.1"/>
    </source>
</evidence>
<keyword evidence="8 17" id="KW-0812">Transmembrane</keyword>
<evidence type="ECO:0000256" key="10">
    <source>
        <dbReference type="ARBA" id="ARBA00022777"/>
    </source>
</evidence>
<dbReference type="InterPro" id="IPR005702">
    <property type="entry name" value="Wzc-like_C"/>
</dbReference>
<keyword evidence="7 20" id="KW-0808">Transferase</keyword>
<keyword evidence="12 17" id="KW-1133">Transmembrane helix</keyword>
<comment type="similarity">
    <text evidence="3">Belongs to the etk/wzc family.</text>
</comment>
<keyword evidence="14" id="KW-0829">Tyrosine-protein kinase</keyword>
<feature type="coiled-coil region" evidence="16">
    <location>
        <begin position="212"/>
        <end position="239"/>
    </location>
</feature>
<evidence type="ECO:0000256" key="5">
    <source>
        <dbReference type="ARBA" id="ARBA00022475"/>
    </source>
</evidence>
<dbReference type="GO" id="GO:0004715">
    <property type="term" value="F:non-membrane spanning protein tyrosine kinase activity"/>
    <property type="evidence" value="ECO:0007669"/>
    <property type="project" value="UniProtKB-EC"/>
</dbReference>
<dbReference type="InterPro" id="IPR050445">
    <property type="entry name" value="Bact_polysacc_biosynth/exp"/>
</dbReference>
<feature type="domain" description="AAA" evidence="19">
    <location>
        <begin position="545"/>
        <end position="674"/>
    </location>
</feature>
<feature type="coiled-coil region" evidence="16">
    <location>
        <begin position="335"/>
        <end position="362"/>
    </location>
</feature>
<comment type="catalytic activity">
    <reaction evidence="15">
        <text>L-tyrosyl-[protein] + ATP = O-phospho-L-tyrosyl-[protein] + ADP + H(+)</text>
        <dbReference type="Rhea" id="RHEA:10596"/>
        <dbReference type="Rhea" id="RHEA-COMP:10136"/>
        <dbReference type="Rhea" id="RHEA-COMP:20101"/>
        <dbReference type="ChEBI" id="CHEBI:15378"/>
        <dbReference type="ChEBI" id="CHEBI:30616"/>
        <dbReference type="ChEBI" id="CHEBI:46858"/>
        <dbReference type="ChEBI" id="CHEBI:61978"/>
        <dbReference type="ChEBI" id="CHEBI:456216"/>
        <dbReference type="EC" id="2.7.10.2"/>
    </reaction>
</comment>
<dbReference type="Proteomes" id="UP000600799">
    <property type="component" value="Unassembled WGS sequence"/>
</dbReference>
<evidence type="ECO:0000256" key="2">
    <source>
        <dbReference type="ARBA" id="ARBA00007316"/>
    </source>
</evidence>
<reference evidence="20 21" key="1">
    <citation type="submission" date="2020-11" db="EMBL/GenBank/DDBJ databases">
        <title>The genome sequence of Novosphingobium sp. 1Y9A.</title>
        <authorList>
            <person name="Liu Y."/>
        </authorList>
    </citation>
    <scope>NUCLEOTIDE SEQUENCE [LARGE SCALE GENOMIC DNA]</scope>
    <source>
        <strain evidence="20 21">1Y9A</strain>
    </source>
</reference>
<comment type="subcellular location">
    <subcellularLocation>
        <location evidence="1">Cell inner membrane</location>
        <topology evidence="1">Multi-pass membrane protein</topology>
    </subcellularLocation>
</comment>
<keyword evidence="6" id="KW-0997">Cell inner membrane</keyword>
<accession>A0ABS0HEV8</accession>
<evidence type="ECO:0000256" key="16">
    <source>
        <dbReference type="SAM" id="Coils"/>
    </source>
</evidence>
<evidence type="ECO:0000256" key="14">
    <source>
        <dbReference type="ARBA" id="ARBA00023137"/>
    </source>
</evidence>
<evidence type="ECO:0000259" key="18">
    <source>
        <dbReference type="Pfam" id="PF02706"/>
    </source>
</evidence>
<name>A0ABS0HEV8_9SPHN</name>
<feature type="transmembrane region" description="Helical" evidence="17">
    <location>
        <begin position="43"/>
        <end position="62"/>
    </location>
</feature>
<evidence type="ECO:0000256" key="12">
    <source>
        <dbReference type="ARBA" id="ARBA00022989"/>
    </source>
</evidence>
<protein>
    <recommendedName>
        <fullName evidence="4">non-specific protein-tyrosine kinase</fullName>
        <ecNumber evidence="4">2.7.10.2</ecNumber>
    </recommendedName>
</protein>
<evidence type="ECO:0000256" key="1">
    <source>
        <dbReference type="ARBA" id="ARBA00004429"/>
    </source>
</evidence>
<dbReference type="EMBL" id="JADQDC010000004">
    <property type="protein sequence ID" value="MBF9150796.1"/>
    <property type="molecule type" value="Genomic_DNA"/>
</dbReference>
<dbReference type="Gene3D" id="3.40.50.300">
    <property type="entry name" value="P-loop containing nucleotide triphosphate hydrolases"/>
    <property type="match status" value="1"/>
</dbReference>
<comment type="similarity">
    <text evidence="2">Belongs to the CpsD/CapB family.</text>
</comment>
<evidence type="ECO:0000256" key="13">
    <source>
        <dbReference type="ARBA" id="ARBA00023136"/>
    </source>
</evidence>
<sequence>MTTALQSRSYPEHALLDDGEMGGGLSSMLSLSTIRGIVYRQRFMLIGIITLALVAALVITLLTRPLYSASTTVRIDPLTSNIVDGQNLEPEVPVNEIDRYMQTQATVITSRRIAYQVVDTRKLDTREDFLGDFATKRPDGMSDKDWKHERREAAAGMVQGGVKVDVPMENRVITITYTSPSAKLAAEVANAVADVFVQEDLRRALETNVYAQNYLKGQIEKLQRSVQNAEEAANAYAKANGIVAQAPMASSATDGDTSQTVTVATLATVNETYTAARTKRIAAEQRWNAVSGVPAGQLPEVQQNNAIQGMIAERSKAITELSQLRQRYGESYPRLRELNAQVSSLTTQINKASNDIKSAIRDDYTIALRQEQALEGELNKVSGKTLDEQDRRVRYNMLDREATAQRTQLASLLTRYNEISSAANLKPGTSSKLDAAQVPGGPVSPNLPKNMLIGLFLGSALALAIAVLREAFDDRLRTTEDVERKLGLPLLGYTPDISDRDVIEEINDPFSILMEAYSSIRSSIDFAVPGNHRVLQVTSSEPSEGKSLTASTIARKYAQLGRKTLLIDADLRKPSLFALFGTTRPKSGFVEVLLGDVRFEDALIPNTPENLDVLPVAPSKVNPVELLSSQVLTDFVEKYREQYSLIIFDSVPVMGLADAPLLSRIADATVFIVEANRAHYGQAKTAVRRLMSAGARMAGVVLTKYRAAEAGMSYDYHYQYYAYGERSKD</sequence>
<evidence type="ECO:0000259" key="19">
    <source>
        <dbReference type="Pfam" id="PF13614"/>
    </source>
</evidence>
<evidence type="ECO:0000256" key="3">
    <source>
        <dbReference type="ARBA" id="ARBA00008883"/>
    </source>
</evidence>
<evidence type="ECO:0000256" key="4">
    <source>
        <dbReference type="ARBA" id="ARBA00011903"/>
    </source>
</evidence>
<dbReference type="Pfam" id="PF02706">
    <property type="entry name" value="Wzz"/>
    <property type="match status" value="1"/>
</dbReference>
<keyword evidence="9" id="KW-0547">Nucleotide-binding</keyword>
<evidence type="ECO:0000256" key="11">
    <source>
        <dbReference type="ARBA" id="ARBA00022840"/>
    </source>
</evidence>
<dbReference type="PANTHER" id="PTHR32309">
    <property type="entry name" value="TYROSINE-PROTEIN KINASE"/>
    <property type="match status" value="1"/>
</dbReference>
<dbReference type="InterPro" id="IPR025669">
    <property type="entry name" value="AAA_dom"/>
</dbReference>
<dbReference type="SUPFAM" id="SSF52540">
    <property type="entry name" value="P-loop containing nucleoside triphosphate hydrolases"/>
    <property type="match status" value="1"/>
</dbReference>
<evidence type="ECO:0000256" key="15">
    <source>
        <dbReference type="ARBA" id="ARBA00051245"/>
    </source>
</evidence>
<dbReference type="RefSeq" id="WP_196275141.1">
    <property type="nucleotide sequence ID" value="NZ_JADQDC010000004.1"/>
</dbReference>
<dbReference type="NCBIfam" id="TIGR01007">
    <property type="entry name" value="eps_fam"/>
    <property type="match status" value="1"/>
</dbReference>
<dbReference type="Pfam" id="PF13614">
    <property type="entry name" value="AAA_31"/>
    <property type="match status" value="1"/>
</dbReference>
<evidence type="ECO:0000256" key="6">
    <source>
        <dbReference type="ARBA" id="ARBA00022519"/>
    </source>
</evidence>
<evidence type="ECO:0000256" key="8">
    <source>
        <dbReference type="ARBA" id="ARBA00022692"/>
    </source>
</evidence>
<proteinExistence type="inferred from homology"/>
<dbReference type="CDD" id="cd05387">
    <property type="entry name" value="BY-kinase"/>
    <property type="match status" value="1"/>
</dbReference>
<keyword evidence="5" id="KW-1003">Cell membrane</keyword>
<evidence type="ECO:0000256" key="17">
    <source>
        <dbReference type="SAM" id="Phobius"/>
    </source>
</evidence>
<gene>
    <name evidence="20" type="ORF">I2488_07255</name>
</gene>
<evidence type="ECO:0000313" key="21">
    <source>
        <dbReference type="Proteomes" id="UP000600799"/>
    </source>
</evidence>
<evidence type="ECO:0000256" key="7">
    <source>
        <dbReference type="ARBA" id="ARBA00022679"/>
    </source>
</evidence>
<dbReference type="InterPro" id="IPR003856">
    <property type="entry name" value="LPS_length_determ_N"/>
</dbReference>
<keyword evidence="21" id="KW-1185">Reference proteome</keyword>
<dbReference type="PANTHER" id="PTHR32309:SF13">
    <property type="entry name" value="FERRIC ENTEROBACTIN TRANSPORT PROTEIN FEPE"/>
    <property type="match status" value="1"/>
</dbReference>
<feature type="domain" description="Polysaccharide chain length determinant N-terminal" evidence="18">
    <location>
        <begin position="29"/>
        <end position="119"/>
    </location>
</feature>
<keyword evidence="13 17" id="KW-0472">Membrane</keyword>
<keyword evidence="10" id="KW-0418">Kinase</keyword>
<dbReference type="InterPro" id="IPR027417">
    <property type="entry name" value="P-loop_NTPase"/>
</dbReference>
<keyword evidence="11" id="KW-0067">ATP-binding</keyword>
<comment type="caution">
    <text evidence="20">The sequence shown here is derived from an EMBL/GenBank/DDBJ whole genome shotgun (WGS) entry which is preliminary data.</text>
</comment>
<organism evidence="20 21">
    <name type="scientific">Novosphingobium jiangmenense</name>
    <dbReference type="NCBI Taxonomy" id="2791981"/>
    <lineage>
        <taxon>Bacteria</taxon>
        <taxon>Pseudomonadati</taxon>
        <taxon>Pseudomonadota</taxon>
        <taxon>Alphaproteobacteria</taxon>
        <taxon>Sphingomonadales</taxon>
        <taxon>Sphingomonadaceae</taxon>
        <taxon>Novosphingobium</taxon>
    </lineage>
</organism>
<keyword evidence="16" id="KW-0175">Coiled coil</keyword>
<dbReference type="EC" id="2.7.10.2" evidence="4"/>
<evidence type="ECO:0000256" key="9">
    <source>
        <dbReference type="ARBA" id="ARBA00022741"/>
    </source>
</evidence>